<dbReference type="CDD" id="cd04369">
    <property type="entry name" value="Bromodomain"/>
    <property type="match status" value="1"/>
</dbReference>
<dbReference type="SMART" id="SM00297">
    <property type="entry name" value="BROMO"/>
    <property type="match status" value="1"/>
</dbReference>
<feature type="compositionally biased region" description="Basic residues" evidence="3">
    <location>
        <begin position="158"/>
        <end position="172"/>
    </location>
</feature>
<protein>
    <recommendedName>
        <fullName evidence="4">Bromo domain-containing protein</fullName>
    </recommendedName>
</protein>
<reference evidence="5" key="1">
    <citation type="submission" date="2020-07" db="EMBL/GenBank/DDBJ databases">
        <title>Draft Genome Sequence of a Deep-Sea Yeast, Naganishia (Cryptococcus) liquefaciens strain N6.</title>
        <authorList>
            <person name="Han Y.W."/>
            <person name="Kajitani R."/>
            <person name="Morimoto H."/>
            <person name="Parhat M."/>
            <person name="Tsubouchi H."/>
            <person name="Bakenova O."/>
            <person name="Ogata M."/>
            <person name="Argunhan B."/>
            <person name="Aoki R."/>
            <person name="Kajiwara S."/>
            <person name="Itoh T."/>
            <person name="Iwasaki H."/>
        </authorList>
    </citation>
    <scope>NUCLEOTIDE SEQUENCE</scope>
    <source>
        <strain evidence="5">N6</strain>
    </source>
</reference>
<evidence type="ECO:0000256" key="2">
    <source>
        <dbReference type="PROSITE-ProRule" id="PRU00035"/>
    </source>
</evidence>
<dbReference type="PANTHER" id="PTHR22881">
    <property type="entry name" value="BROMODOMAIN CONTAINING PROTEIN"/>
    <property type="match status" value="1"/>
</dbReference>
<dbReference type="InterPro" id="IPR051831">
    <property type="entry name" value="Bromodomain_contain_prot"/>
</dbReference>
<evidence type="ECO:0000256" key="1">
    <source>
        <dbReference type="ARBA" id="ARBA00023117"/>
    </source>
</evidence>
<dbReference type="PANTHER" id="PTHR22881:SF27">
    <property type="entry name" value="BROMODOMAIN CONTAINING 7_9"/>
    <property type="match status" value="1"/>
</dbReference>
<dbReference type="EMBL" id="BLZA01000058">
    <property type="protein sequence ID" value="GHJ90384.1"/>
    <property type="molecule type" value="Genomic_DNA"/>
</dbReference>
<feature type="compositionally biased region" description="Low complexity" evidence="3">
    <location>
        <begin position="332"/>
        <end position="342"/>
    </location>
</feature>
<gene>
    <name evidence="5" type="ORF">NliqN6_6786</name>
</gene>
<organism evidence="5 6">
    <name type="scientific">Naganishia liquefaciens</name>
    <dbReference type="NCBI Taxonomy" id="104408"/>
    <lineage>
        <taxon>Eukaryota</taxon>
        <taxon>Fungi</taxon>
        <taxon>Dikarya</taxon>
        <taxon>Basidiomycota</taxon>
        <taxon>Agaricomycotina</taxon>
        <taxon>Tremellomycetes</taxon>
        <taxon>Filobasidiales</taxon>
        <taxon>Filobasidiaceae</taxon>
        <taxon>Naganishia</taxon>
    </lineage>
</organism>
<dbReference type="SUPFAM" id="SSF47370">
    <property type="entry name" value="Bromodomain"/>
    <property type="match status" value="1"/>
</dbReference>
<dbReference type="PRINTS" id="PR00503">
    <property type="entry name" value="BROMODOMAIN"/>
</dbReference>
<feature type="compositionally biased region" description="Low complexity" evidence="3">
    <location>
        <begin position="273"/>
        <end position="285"/>
    </location>
</feature>
<dbReference type="InterPro" id="IPR001487">
    <property type="entry name" value="Bromodomain"/>
</dbReference>
<comment type="caution">
    <text evidence="5">The sequence shown here is derived from an EMBL/GenBank/DDBJ whole genome shotgun (WGS) entry which is preliminary data.</text>
</comment>
<dbReference type="AlphaFoldDB" id="A0A8H3YHX8"/>
<feature type="compositionally biased region" description="Low complexity" evidence="3">
    <location>
        <begin position="297"/>
        <end position="306"/>
    </location>
</feature>
<feature type="compositionally biased region" description="Pro residues" evidence="3">
    <location>
        <begin position="286"/>
        <end position="296"/>
    </location>
</feature>
<keyword evidence="6" id="KW-1185">Reference proteome</keyword>
<dbReference type="Gene3D" id="1.20.920.10">
    <property type="entry name" value="Bromodomain-like"/>
    <property type="match status" value="1"/>
</dbReference>
<evidence type="ECO:0000313" key="5">
    <source>
        <dbReference type="EMBL" id="GHJ90384.1"/>
    </source>
</evidence>
<feature type="compositionally biased region" description="Polar residues" evidence="3">
    <location>
        <begin position="117"/>
        <end position="129"/>
    </location>
</feature>
<dbReference type="InterPro" id="IPR036427">
    <property type="entry name" value="Bromodomain-like_sf"/>
</dbReference>
<evidence type="ECO:0000313" key="6">
    <source>
        <dbReference type="Proteomes" id="UP000620104"/>
    </source>
</evidence>
<feature type="region of interest" description="Disordered" evidence="3">
    <location>
        <begin position="506"/>
        <end position="541"/>
    </location>
</feature>
<name>A0A8H3YHX8_9TREE</name>
<dbReference type="Proteomes" id="UP000620104">
    <property type="component" value="Unassembled WGS sequence"/>
</dbReference>
<dbReference type="GO" id="GO:0006325">
    <property type="term" value="P:chromatin organization"/>
    <property type="evidence" value="ECO:0007669"/>
    <property type="project" value="UniProtKB-ARBA"/>
</dbReference>
<accession>A0A8H3YHX8</accession>
<feature type="region of interest" description="Disordered" evidence="3">
    <location>
        <begin position="249"/>
        <end position="306"/>
    </location>
</feature>
<dbReference type="Pfam" id="PF00439">
    <property type="entry name" value="Bromodomain"/>
    <property type="match status" value="1"/>
</dbReference>
<evidence type="ECO:0000259" key="4">
    <source>
        <dbReference type="PROSITE" id="PS50014"/>
    </source>
</evidence>
<feature type="compositionally biased region" description="Polar residues" evidence="3">
    <location>
        <begin position="249"/>
        <end position="259"/>
    </location>
</feature>
<dbReference type="OrthoDB" id="21449at2759"/>
<sequence length="1005" mass="109178">MSQPQGLKLKLKLPSSASADPSPTSDAATAGSGVKLKLNLGGAGIKASSGSGNGHAQDGRQETEQTDEVGDAVKEASVEAGHPTTKIKLNIGKLANHTPDTDSTYQTASTALEPIKHQNQASGDGSRNDTASEDTPAKRGRGAVAARGKRGVSGGTRGRGRGRPRGSGKGRGKAAVESEINAGDLAGALEMDGGPMDVDQAPVESAAEKPQVAPAAVMQPTVKQDCENAPSSTSVQADNDSVAPTTNVNAIESEPNTNRPATPAIVQPPPATAPTTSVTFAIPSPELSPAPSPPLNPTSQLPTPTIVPLTLPRRSVSVMSASGNPATEGSAPMTMTPDTGTPTGGIDEPTEAMLADAAATGRVLFMGKGRPYLRAKKPLKDVLRKVLADIKRKDSYGLFLEPVDQEEFPGYLDMIGGPDNAMDLATMNEKLEAGRYRTVDQFESDIEKMIRAAQIFNPDDSLVHREAEKIKTLAEKHIAKNRPLIRTPSPSPEPVGRRADVMSRMSTGLGGSTPFEGTPLSNGRSVSPGAEADGTSKRGAIIDDLPPHQLIPEQMLDYPPNTDIALTVGWYLTGGKRLRSRKEQRAKEKWDGQWREWYTTGDRNLREADDLFDLFERGFDVESRGEKLVVPRTIDWSDEAMRSHDIWQPQPTYTGFEHEERAPKIPMRPVDHWDFGRYQSLPEAYGWSATRPVGLDRGDFVNKVKLDLRPPEFGPQGAQYASWLRPEEDPLRYLKVVSTGEDVVGEAYLKSVDAFVRGAEENAKRNWNVMREEEESRKKVKVEENAQAEDQKDLGLGKSLGQYVATDWRGGMFSRKMQRTIDLATKAYKLLRTEARVPDSRKAKASPVPVKLEDMELVIMKALVQEISAKIPIRQEVLEWAARKDGLELAALLQQIQDFSATGPNGGPPSAPAERAKWFTDSLKFTGDQIVRESKRLVEKARERGGSGELDGEDLQRIREIRLNLLGLAKNVPVHELRPMSKDEAARLPPAVRNLIKILPDKPVK</sequence>
<proteinExistence type="predicted"/>
<feature type="compositionally biased region" description="Polar residues" evidence="3">
    <location>
        <begin position="101"/>
        <end position="110"/>
    </location>
</feature>
<feature type="compositionally biased region" description="Low complexity" evidence="3">
    <location>
        <begin position="12"/>
        <end position="30"/>
    </location>
</feature>
<feature type="domain" description="Bromo" evidence="4">
    <location>
        <begin position="391"/>
        <end position="464"/>
    </location>
</feature>
<feature type="region of interest" description="Disordered" evidence="3">
    <location>
        <begin position="1"/>
        <end position="210"/>
    </location>
</feature>
<keyword evidence="1 2" id="KW-0103">Bromodomain</keyword>
<feature type="region of interest" description="Disordered" evidence="3">
    <location>
        <begin position="319"/>
        <end position="342"/>
    </location>
</feature>
<dbReference type="GO" id="GO:0005634">
    <property type="term" value="C:nucleus"/>
    <property type="evidence" value="ECO:0007669"/>
    <property type="project" value="TreeGrafter"/>
</dbReference>
<dbReference type="GO" id="GO:0006357">
    <property type="term" value="P:regulation of transcription by RNA polymerase II"/>
    <property type="evidence" value="ECO:0007669"/>
    <property type="project" value="TreeGrafter"/>
</dbReference>
<dbReference type="PROSITE" id="PS50014">
    <property type="entry name" value="BROMODOMAIN_2"/>
    <property type="match status" value="1"/>
</dbReference>
<evidence type="ECO:0000256" key="3">
    <source>
        <dbReference type="SAM" id="MobiDB-lite"/>
    </source>
</evidence>